<dbReference type="Pfam" id="PF12441">
    <property type="entry name" value="CopG_antitoxin"/>
    <property type="match status" value="1"/>
</dbReference>
<dbReference type="EMBL" id="SOZD01000002">
    <property type="protein sequence ID" value="TFF25046.1"/>
    <property type="molecule type" value="Genomic_DNA"/>
</dbReference>
<evidence type="ECO:0000313" key="1">
    <source>
        <dbReference type="EMBL" id="TFF25046.1"/>
    </source>
</evidence>
<proteinExistence type="predicted"/>
<organism evidence="1 2">
    <name type="scientific">Jiella endophytica</name>
    <dbReference type="NCBI Taxonomy" id="2558362"/>
    <lineage>
        <taxon>Bacteria</taxon>
        <taxon>Pseudomonadati</taxon>
        <taxon>Pseudomonadota</taxon>
        <taxon>Alphaproteobacteria</taxon>
        <taxon>Hyphomicrobiales</taxon>
        <taxon>Aurantimonadaceae</taxon>
        <taxon>Jiella</taxon>
    </lineage>
</organism>
<protein>
    <submittedName>
        <fullName evidence="1">Uncharacterized protein</fullName>
    </submittedName>
</protein>
<sequence>MPDSKTLKKMPVLLTDEEAEEFVAHADLTEYDLSGFRPMTFEFPDEEERLLLSLPKRQIEALKLLAKKQDVSYDKLVRQLIDRALKAEGV</sequence>
<comment type="caution">
    <text evidence="1">The sequence shown here is derived from an EMBL/GenBank/DDBJ whole genome shotgun (WGS) entry which is preliminary data.</text>
</comment>
<name>A0A4Y8RNX8_9HYPH</name>
<dbReference type="InterPro" id="IPR022148">
    <property type="entry name" value="CopG_antitoxin"/>
</dbReference>
<gene>
    <name evidence="1" type="ORF">E3C22_06595</name>
</gene>
<evidence type="ECO:0000313" key="2">
    <source>
        <dbReference type="Proteomes" id="UP000298179"/>
    </source>
</evidence>
<dbReference type="OrthoDB" id="1551132at2"/>
<keyword evidence="2" id="KW-1185">Reference proteome</keyword>
<dbReference type="Proteomes" id="UP000298179">
    <property type="component" value="Unassembled WGS sequence"/>
</dbReference>
<dbReference type="AlphaFoldDB" id="A0A4Y8RNX8"/>
<reference evidence="1 2" key="1">
    <citation type="submission" date="2019-03" db="EMBL/GenBank/DDBJ databases">
        <title>Jiella endophytica sp. nov., a novel endophytic bacterium isolated from root of Ficus microcarpa Linn. f.</title>
        <authorList>
            <person name="Tuo L."/>
        </authorList>
    </citation>
    <scope>NUCLEOTIDE SEQUENCE [LARGE SCALE GENOMIC DNA]</scope>
    <source>
        <strain evidence="1 2">CBS5Q-3</strain>
    </source>
</reference>
<accession>A0A4Y8RNX8</accession>